<reference evidence="8" key="1">
    <citation type="submission" date="2024-02" db="EMBL/GenBank/DDBJ databases">
        <title>Tomenella chthoni gen. nov. sp. nov., a member of the family Jonesiaceae isolated from bat guano.</title>
        <authorList>
            <person name="Miller S.L."/>
            <person name="King J."/>
            <person name="Sankaranarayanan K."/>
            <person name="Lawson P.A."/>
        </authorList>
    </citation>
    <scope>NUCLEOTIDE SEQUENCE</scope>
    <source>
        <strain evidence="8">BS-20</strain>
    </source>
</reference>
<dbReference type="GO" id="GO:0016787">
    <property type="term" value="F:hydrolase activity"/>
    <property type="evidence" value="ECO:0007669"/>
    <property type="project" value="UniProtKB-UniRule"/>
</dbReference>
<dbReference type="Gene3D" id="3.40.50.300">
    <property type="entry name" value="P-loop containing nucleotide triphosphate hydrolases"/>
    <property type="match status" value="3"/>
</dbReference>
<keyword evidence="2 5" id="KW-0378">Hydrolase</keyword>
<keyword evidence="3 5" id="KW-0347">Helicase</keyword>
<dbReference type="GO" id="GO:0003677">
    <property type="term" value="F:DNA binding"/>
    <property type="evidence" value="ECO:0007669"/>
    <property type="project" value="InterPro"/>
</dbReference>
<feature type="region of interest" description="Disordered" evidence="6">
    <location>
        <begin position="16"/>
        <end position="35"/>
    </location>
</feature>
<dbReference type="GO" id="GO:0000725">
    <property type="term" value="P:recombinational repair"/>
    <property type="evidence" value="ECO:0007669"/>
    <property type="project" value="TreeGrafter"/>
</dbReference>
<dbReference type="GO" id="GO:0005829">
    <property type="term" value="C:cytosol"/>
    <property type="evidence" value="ECO:0007669"/>
    <property type="project" value="TreeGrafter"/>
</dbReference>
<evidence type="ECO:0000256" key="6">
    <source>
        <dbReference type="SAM" id="MobiDB-lite"/>
    </source>
</evidence>
<evidence type="ECO:0000259" key="7">
    <source>
        <dbReference type="PROSITE" id="PS51198"/>
    </source>
</evidence>
<dbReference type="Pfam" id="PF01443">
    <property type="entry name" value="Viral_helicase1"/>
    <property type="match status" value="1"/>
</dbReference>
<accession>A0AAU7E0F7</accession>
<dbReference type="InterPro" id="IPR027351">
    <property type="entry name" value="(+)RNA_virus_helicase_core_dom"/>
</dbReference>
<evidence type="ECO:0000256" key="5">
    <source>
        <dbReference type="PROSITE-ProRule" id="PRU00560"/>
    </source>
</evidence>
<name>A0AAU7E0F7_9MICO</name>
<sequence length="720" mass="79322">MYDRLDELRRVANNRLKSVRRAGPSGSPQNRSERDSFATLYEDRVALLDAVEDRLVFGRLDFDDTSTRYIGRIGLSDEEHNSLLTDWRADAAQPFYRATAARRDDVVRRRHLITKQREVTGVEDEILNLNLTTEEQEKLNLTGEGALLAAMATGRTGHMSDIVATIQSEQDEIIRGQLQGALVVQGGPGTGKTAVALHRAAYLLYAHRRLLERSGVLLIGPSQAFLRYIDQVLPALGETGVVSATIGSLLPGVSATALEAPEVAVIKGKPIFAKIIKRAIKARERVPAADIKIRVDGHDLVIRRRDIRDAMFKARRTNKPHNIARRIFVKEMLNRLGQQYVDDMAYAIDPADRGEIIEELRSTKEIRVALNIAWFPITPERLLEDLYIKPHRLAQAGPELSAAQRALLVRPAGSPWTEADIPLLDEAAELLGMEDTVAQAAAKIAEAEQQEALEYARQVLENSNNPLVNAQMLSSRFVSSGSRLTTAERAGKDRTWTYAHVIVDEAQELSAMAWRMLLRRCPTRSMTIVGDVAQTSSSAGARSWQQMLDPLLGDNWRRSDLTINYRTPAEIAQTAGEVATAANLPISELTSARSVPGSLTTYLVAPQELVGTVAKFAAQAADRLISDQIGRVAVITPQSRYDQVATAVEQAVGTMMDGNDPLVSVIISTESKGLEYDGVILVDPQEILTENRNASDLYVAMTRPTQELIVVHHQPLPAGL</sequence>
<dbReference type="InterPro" id="IPR000212">
    <property type="entry name" value="DNA_helicase_UvrD/REP"/>
</dbReference>
<dbReference type="EMBL" id="CP146203">
    <property type="protein sequence ID" value="XBH23154.1"/>
    <property type="molecule type" value="Genomic_DNA"/>
</dbReference>
<protein>
    <submittedName>
        <fullName evidence="8">AAA family ATPase</fullName>
    </submittedName>
</protein>
<dbReference type="SUPFAM" id="SSF52540">
    <property type="entry name" value="P-loop containing nucleoside triphosphate hydrolases"/>
    <property type="match status" value="1"/>
</dbReference>
<dbReference type="GO" id="GO:0043138">
    <property type="term" value="F:3'-5' DNA helicase activity"/>
    <property type="evidence" value="ECO:0007669"/>
    <property type="project" value="TreeGrafter"/>
</dbReference>
<dbReference type="AlphaFoldDB" id="A0AAU7E0F7"/>
<dbReference type="PANTHER" id="PTHR11070:SF45">
    <property type="entry name" value="DNA 3'-5' HELICASE"/>
    <property type="match status" value="1"/>
</dbReference>
<keyword evidence="4 5" id="KW-0067">ATP-binding</keyword>
<feature type="domain" description="UvrD-like helicase ATP-binding" evidence="7">
    <location>
        <begin position="165"/>
        <end position="568"/>
    </location>
</feature>
<evidence type="ECO:0000256" key="1">
    <source>
        <dbReference type="ARBA" id="ARBA00022741"/>
    </source>
</evidence>
<dbReference type="InterPro" id="IPR014016">
    <property type="entry name" value="UvrD-like_ATP-bd"/>
</dbReference>
<evidence type="ECO:0000313" key="8">
    <source>
        <dbReference type="EMBL" id="XBH23154.1"/>
    </source>
</evidence>
<evidence type="ECO:0000256" key="2">
    <source>
        <dbReference type="ARBA" id="ARBA00022801"/>
    </source>
</evidence>
<organism evidence="8">
    <name type="scientific">Jonesiaceae bacterium BS-20</name>
    <dbReference type="NCBI Taxonomy" id="3120821"/>
    <lineage>
        <taxon>Bacteria</taxon>
        <taxon>Bacillati</taxon>
        <taxon>Actinomycetota</taxon>
        <taxon>Actinomycetes</taxon>
        <taxon>Micrococcales</taxon>
        <taxon>Jonesiaceae</taxon>
    </lineage>
</organism>
<dbReference type="PANTHER" id="PTHR11070">
    <property type="entry name" value="UVRD / RECB / PCRA DNA HELICASE FAMILY MEMBER"/>
    <property type="match status" value="1"/>
</dbReference>
<keyword evidence="1 5" id="KW-0547">Nucleotide-binding</keyword>
<dbReference type="InterPro" id="IPR027417">
    <property type="entry name" value="P-loop_NTPase"/>
</dbReference>
<proteinExistence type="predicted"/>
<evidence type="ECO:0000256" key="4">
    <source>
        <dbReference type="ARBA" id="ARBA00022840"/>
    </source>
</evidence>
<feature type="binding site" evidence="5">
    <location>
        <begin position="186"/>
        <end position="193"/>
    </location>
    <ligand>
        <name>ATP</name>
        <dbReference type="ChEBI" id="CHEBI:30616"/>
    </ligand>
</feature>
<dbReference type="PROSITE" id="PS51198">
    <property type="entry name" value="UVRD_HELICASE_ATP_BIND"/>
    <property type="match status" value="1"/>
</dbReference>
<gene>
    <name evidence="8" type="ORF">V5R04_04795</name>
</gene>
<evidence type="ECO:0000256" key="3">
    <source>
        <dbReference type="ARBA" id="ARBA00022806"/>
    </source>
</evidence>
<dbReference type="GO" id="GO:0005524">
    <property type="term" value="F:ATP binding"/>
    <property type="evidence" value="ECO:0007669"/>
    <property type="project" value="UniProtKB-UniRule"/>
</dbReference>